<dbReference type="AlphaFoldDB" id="A0A9Q0APJ0"/>
<name>A0A9Q0APJ0_9PEZI</name>
<dbReference type="Proteomes" id="UP000829685">
    <property type="component" value="Unassembled WGS sequence"/>
</dbReference>
<reference evidence="7" key="1">
    <citation type="submission" date="2021-03" db="EMBL/GenBank/DDBJ databases">
        <title>Revisited historic fungal species revealed as producer of novel bioactive compounds through whole genome sequencing and comparative genomics.</title>
        <authorList>
            <person name="Vignolle G.A."/>
            <person name="Hochenegger N."/>
            <person name="Mach R.L."/>
            <person name="Mach-Aigner A.R."/>
            <person name="Javad Rahimi M."/>
            <person name="Salim K.A."/>
            <person name="Chan C.M."/>
            <person name="Lim L.B.L."/>
            <person name="Cai F."/>
            <person name="Druzhinina I.S."/>
            <person name="U'Ren J.M."/>
            <person name="Derntl C."/>
        </authorList>
    </citation>
    <scope>NUCLEOTIDE SEQUENCE</scope>
    <source>
        <strain evidence="7">TUCIM 5799</strain>
    </source>
</reference>
<dbReference type="SUPFAM" id="SSF103473">
    <property type="entry name" value="MFS general substrate transporter"/>
    <property type="match status" value="1"/>
</dbReference>
<keyword evidence="3" id="KW-0812">Transmembrane</keyword>
<dbReference type="EMBL" id="JAFIMR010000019">
    <property type="protein sequence ID" value="KAI1866922.1"/>
    <property type="molecule type" value="Genomic_DNA"/>
</dbReference>
<keyword evidence="5" id="KW-0472">Membrane</keyword>
<keyword evidence="2" id="KW-0813">Transport</keyword>
<dbReference type="PANTHER" id="PTHR43791">
    <property type="entry name" value="PERMEASE-RELATED"/>
    <property type="match status" value="1"/>
</dbReference>
<organism evidence="7 8">
    <name type="scientific">Neoarthrinium moseri</name>
    <dbReference type="NCBI Taxonomy" id="1658444"/>
    <lineage>
        <taxon>Eukaryota</taxon>
        <taxon>Fungi</taxon>
        <taxon>Dikarya</taxon>
        <taxon>Ascomycota</taxon>
        <taxon>Pezizomycotina</taxon>
        <taxon>Sordariomycetes</taxon>
        <taxon>Xylariomycetidae</taxon>
        <taxon>Amphisphaeriales</taxon>
        <taxon>Apiosporaceae</taxon>
        <taxon>Neoarthrinium</taxon>
    </lineage>
</organism>
<feature type="region of interest" description="Disordered" evidence="6">
    <location>
        <begin position="1"/>
        <end position="30"/>
    </location>
</feature>
<dbReference type="InterPro" id="IPR036259">
    <property type="entry name" value="MFS_trans_sf"/>
</dbReference>
<dbReference type="PANTHER" id="PTHR43791:SF46">
    <property type="entry name" value="MAJOR FACILITATOR SUPERFAMILY (MFS) PROFILE DOMAIN-CONTAINING PROTEIN-RELATED"/>
    <property type="match status" value="1"/>
</dbReference>
<protein>
    <submittedName>
        <fullName evidence="7">Uncharacterized protein</fullName>
    </submittedName>
</protein>
<evidence type="ECO:0000256" key="4">
    <source>
        <dbReference type="ARBA" id="ARBA00022989"/>
    </source>
</evidence>
<dbReference type="GO" id="GO:0005886">
    <property type="term" value="C:plasma membrane"/>
    <property type="evidence" value="ECO:0007669"/>
    <property type="project" value="TreeGrafter"/>
</dbReference>
<keyword evidence="4" id="KW-1133">Transmembrane helix</keyword>
<evidence type="ECO:0000256" key="2">
    <source>
        <dbReference type="ARBA" id="ARBA00022448"/>
    </source>
</evidence>
<evidence type="ECO:0000313" key="8">
    <source>
        <dbReference type="Proteomes" id="UP000829685"/>
    </source>
</evidence>
<evidence type="ECO:0000256" key="5">
    <source>
        <dbReference type="ARBA" id="ARBA00023136"/>
    </source>
</evidence>
<evidence type="ECO:0000256" key="1">
    <source>
        <dbReference type="ARBA" id="ARBA00004141"/>
    </source>
</evidence>
<proteinExistence type="predicted"/>
<comment type="subcellular location">
    <subcellularLocation>
        <location evidence="1">Membrane</location>
        <topology evidence="1">Multi-pass membrane protein</topology>
    </subcellularLocation>
</comment>
<evidence type="ECO:0000256" key="3">
    <source>
        <dbReference type="ARBA" id="ARBA00022692"/>
    </source>
</evidence>
<keyword evidence="8" id="KW-1185">Reference proteome</keyword>
<dbReference type="OrthoDB" id="2250022at2759"/>
<gene>
    <name evidence="7" type="ORF">JX265_007498</name>
</gene>
<evidence type="ECO:0000313" key="7">
    <source>
        <dbReference type="EMBL" id="KAI1866922.1"/>
    </source>
</evidence>
<sequence>MLSKASKAKVVDDKVENGGPISGNNTYHPGVGDGVEDVEFDELHVVCPPHTTERKIVSRIDLRLMPFICIMYLLAFLDRVNIANAKSFSLVADLGLTGTEYNTGTVPGLDLVYETERSTQTDPD</sequence>
<comment type="caution">
    <text evidence="7">The sequence shown here is derived from an EMBL/GenBank/DDBJ whole genome shotgun (WGS) entry which is preliminary data.</text>
</comment>
<accession>A0A9Q0APJ0</accession>
<dbReference type="GO" id="GO:0022857">
    <property type="term" value="F:transmembrane transporter activity"/>
    <property type="evidence" value="ECO:0007669"/>
    <property type="project" value="TreeGrafter"/>
</dbReference>
<evidence type="ECO:0000256" key="6">
    <source>
        <dbReference type="SAM" id="MobiDB-lite"/>
    </source>
</evidence>